<name>A0A0N5ACB3_9BILA</name>
<accession>A0A0N5ACB3</accession>
<evidence type="ECO:0000313" key="1">
    <source>
        <dbReference type="Proteomes" id="UP000046393"/>
    </source>
</evidence>
<reference evidence="2" key="1">
    <citation type="submission" date="2017-02" db="UniProtKB">
        <authorList>
            <consortium name="WormBaseParasite"/>
        </authorList>
    </citation>
    <scope>IDENTIFICATION</scope>
</reference>
<evidence type="ECO:0000313" key="2">
    <source>
        <dbReference type="WBParaSite" id="SMUV_0000178901-mRNA-1"/>
    </source>
</evidence>
<sequence length="29" mass="3184">MERFTFNAGGLVLNCYTYVGSATVICTHD</sequence>
<dbReference type="WBParaSite" id="SMUV_0000178901-mRNA-1">
    <property type="protein sequence ID" value="SMUV_0000178901-mRNA-1"/>
    <property type="gene ID" value="SMUV_0000178901"/>
</dbReference>
<dbReference type="Proteomes" id="UP000046393">
    <property type="component" value="Unplaced"/>
</dbReference>
<organism evidence="1 2">
    <name type="scientific">Syphacia muris</name>
    <dbReference type="NCBI Taxonomy" id="451379"/>
    <lineage>
        <taxon>Eukaryota</taxon>
        <taxon>Metazoa</taxon>
        <taxon>Ecdysozoa</taxon>
        <taxon>Nematoda</taxon>
        <taxon>Chromadorea</taxon>
        <taxon>Rhabditida</taxon>
        <taxon>Spirurina</taxon>
        <taxon>Oxyuridomorpha</taxon>
        <taxon>Oxyuroidea</taxon>
        <taxon>Oxyuridae</taxon>
        <taxon>Syphacia</taxon>
    </lineage>
</organism>
<protein>
    <submittedName>
        <fullName evidence="2">Phage tail protein</fullName>
    </submittedName>
</protein>
<dbReference type="AlphaFoldDB" id="A0A0N5ACB3"/>
<proteinExistence type="predicted"/>
<keyword evidence="1" id="KW-1185">Reference proteome</keyword>